<comment type="caution">
    <text evidence="2">The sequence shown here is derived from an EMBL/GenBank/DDBJ whole genome shotgun (WGS) entry which is preliminary data.</text>
</comment>
<evidence type="ECO:0000256" key="1">
    <source>
        <dbReference type="SAM" id="MobiDB-lite"/>
    </source>
</evidence>
<feature type="region of interest" description="Disordered" evidence="1">
    <location>
        <begin position="67"/>
        <end position="97"/>
    </location>
</feature>
<reference evidence="2" key="2">
    <citation type="submission" date="2021-02" db="EMBL/GenBank/DDBJ databases">
        <authorList>
            <person name="Kimball J.A."/>
            <person name="Haas M.W."/>
            <person name="Macchietto M."/>
            <person name="Kono T."/>
            <person name="Duquette J."/>
            <person name="Shao M."/>
        </authorList>
    </citation>
    <scope>NUCLEOTIDE SEQUENCE</scope>
    <source>
        <tissue evidence="2">Fresh leaf tissue</tissue>
    </source>
</reference>
<dbReference type="EMBL" id="JAAALK010000288">
    <property type="protein sequence ID" value="KAG8053147.1"/>
    <property type="molecule type" value="Genomic_DNA"/>
</dbReference>
<dbReference type="AlphaFoldDB" id="A0A8J5V0F0"/>
<evidence type="ECO:0000313" key="2">
    <source>
        <dbReference type="EMBL" id="KAG8053147.1"/>
    </source>
</evidence>
<feature type="compositionally biased region" description="Polar residues" evidence="1">
    <location>
        <begin position="1"/>
        <end position="14"/>
    </location>
</feature>
<evidence type="ECO:0000313" key="3">
    <source>
        <dbReference type="Proteomes" id="UP000729402"/>
    </source>
</evidence>
<gene>
    <name evidence="2" type="ORF">GUJ93_ZPchr0001g31670</name>
</gene>
<reference evidence="2" key="1">
    <citation type="journal article" date="2021" name="bioRxiv">
        <title>Whole Genome Assembly and Annotation of Northern Wild Rice, Zizania palustris L., Supports a Whole Genome Duplication in the Zizania Genus.</title>
        <authorList>
            <person name="Haas M."/>
            <person name="Kono T."/>
            <person name="Macchietto M."/>
            <person name="Millas R."/>
            <person name="McGilp L."/>
            <person name="Shao M."/>
            <person name="Duquette J."/>
            <person name="Hirsch C.N."/>
            <person name="Kimball J."/>
        </authorList>
    </citation>
    <scope>NUCLEOTIDE SEQUENCE</scope>
    <source>
        <tissue evidence="2">Fresh leaf tissue</tissue>
    </source>
</reference>
<organism evidence="2 3">
    <name type="scientific">Zizania palustris</name>
    <name type="common">Northern wild rice</name>
    <dbReference type="NCBI Taxonomy" id="103762"/>
    <lineage>
        <taxon>Eukaryota</taxon>
        <taxon>Viridiplantae</taxon>
        <taxon>Streptophyta</taxon>
        <taxon>Embryophyta</taxon>
        <taxon>Tracheophyta</taxon>
        <taxon>Spermatophyta</taxon>
        <taxon>Magnoliopsida</taxon>
        <taxon>Liliopsida</taxon>
        <taxon>Poales</taxon>
        <taxon>Poaceae</taxon>
        <taxon>BOP clade</taxon>
        <taxon>Oryzoideae</taxon>
        <taxon>Oryzeae</taxon>
        <taxon>Zizaniinae</taxon>
        <taxon>Zizania</taxon>
    </lineage>
</organism>
<dbReference type="Proteomes" id="UP000729402">
    <property type="component" value="Unassembled WGS sequence"/>
</dbReference>
<feature type="compositionally biased region" description="Basic and acidic residues" evidence="1">
    <location>
        <begin position="67"/>
        <end position="78"/>
    </location>
</feature>
<accession>A0A8J5V0F0</accession>
<proteinExistence type="predicted"/>
<protein>
    <submittedName>
        <fullName evidence="2">Uncharacterized protein</fullName>
    </submittedName>
</protein>
<feature type="region of interest" description="Disordered" evidence="1">
    <location>
        <begin position="1"/>
        <end position="27"/>
    </location>
</feature>
<name>A0A8J5V0F0_ZIZPA</name>
<sequence length="115" mass="12828">MTINNYRSNQSTIQLARGGPNAGQEARRGSYEINEKYLQFDPSRDGGGWKEVGRVAPPNLLADCAREEASGGVGKERGPSAPRLRGASPRPRERRGETYLRLALQMSRSEKRVQW</sequence>
<keyword evidence="3" id="KW-1185">Reference proteome</keyword>